<dbReference type="PANTHER" id="PTHR43943:SF2">
    <property type="entry name" value="DEHYDROGENASE_REDUCTASE 4"/>
    <property type="match status" value="1"/>
</dbReference>
<dbReference type="Proteomes" id="UP001217089">
    <property type="component" value="Unassembled WGS sequence"/>
</dbReference>
<organism evidence="2 3">
    <name type="scientific">Tegillarca granosa</name>
    <name type="common">Malaysian cockle</name>
    <name type="synonym">Anadara granosa</name>
    <dbReference type="NCBI Taxonomy" id="220873"/>
    <lineage>
        <taxon>Eukaryota</taxon>
        <taxon>Metazoa</taxon>
        <taxon>Spiralia</taxon>
        <taxon>Lophotrochozoa</taxon>
        <taxon>Mollusca</taxon>
        <taxon>Bivalvia</taxon>
        <taxon>Autobranchia</taxon>
        <taxon>Pteriomorphia</taxon>
        <taxon>Arcoida</taxon>
        <taxon>Arcoidea</taxon>
        <taxon>Arcidae</taxon>
        <taxon>Tegillarca</taxon>
    </lineage>
</organism>
<name>A0ABQ9EW00_TEGGR</name>
<dbReference type="EMBL" id="JARBDR010000685">
    <property type="protein sequence ID" value="KAJ8307915.1"/>
    <property type="molecule type" value="Genomic_DNA"/>
</dbReference>
<evidence type="ECO:0000256" key="1">
    <source>
        <dbReference type="ARBA" id="ARBA00006484"/>
    </source>
</evidence>
<evidence type="ECO:0008006" key="4">
    <source>
        <dbReference type="Google" id="ProtNLM"/>
    </source>
</evidence>
<dbReference type="Pfam" id="PF13561">
    <property type="entry name" value="adh_short_C2"/>
    <property type="match status" value="1"/>
</dbReference>
<sequence length="533" mass="62472">MCTESFLIYCLWIDVFTEWLSLWIDVFTEWISLWIDVFTEWNSLWIDVFTEWLSLWIDVLTFTEWNSLWIDVFTEWLSLWIDLFTEWYSLWIDVFTEWLSLWIDLFTEWYSLWIDVFTEWLSLWIDLFTEWYSLWIDVFIEWLSLWIDLFTEWLSLWIDTSIEWYSLWIDVFIEWLTLWIDVLWIDTSTEWLSLWINVFIEWLSVWIDVFIEWLSLWIDVFIHWLILWIDVFIESLSIWINVFTEWLSVWIDVFIEWLRLWIDNKEENVILEQLIPELENAIHGRNDSDAYTDPQGSVIGLAIARKLAQDGAKVVVSSRKQVNVEKAVQNLKSENLEVTGVVCHVGKSQDRTNLIQTALTEYGGVDILVSNAAQNPFFGNILDVKRGGGSIVIVSSIGGYNPSNVIGPYSVSKTALLGLTKALVHQLSPLNIRVNGIAPGLIKTRFSEAIWRTDEAKKLSESMIPIRRIGEPQECAGIVAFLVSDEASYINGENIIVAGGIPARLTADERVISVKEVEKGKFCDKLDFIYRTN</sequence>
<gene>
    <name evidence="2" type="ORF">KUTeg_014533</name>
</gene>
<dbReference type="PANTHER" id="PTHR43943">
    <property type="entry name" value="DEHYDROGENASE/REDUCTASE (SDR FAMILY) MEMBER 4"/>
    <property type="match status" value="1"/>
</dbReference>
<protein>
    <recommendedName>
        <fullName evidence="4">Dehydrogenase/reductase SDR family member 4</fullName>
    </recommendedName>
</protein>
<dbReference type="InterPro" id="IPR036291">
    <property type="entry name" value="NAD(P)-bd_dom_sf"/>
</dbReference>
<accession>A0ABQ9EW00</accession>
<comment type="caution">
    <text evidence="2">The sequence shown here is derived from an EMBL/GenBank/DDBJ whole genome shotgun (WGS) entry which is preliminary data.</text>
</comment>
<comment type="similarity">
    <text evidence="1">Belongs to the short-chain dehydrogenases/reductases (SDR) family.</text>
</comment>
<reference evidence="2 3" key="1">
    <citation type="submission" date="2022-12" db="EMBL/GenBank/DDBJ databases">
        <title>Chromosome-level genome of Tegillarca granosa.</title>
        <authorList>
            <person name="Kim J."/>
        </authorList>
    </citation>
    <scope>NUCLEOTIDE SEQUENCE [LARGE SCALE GENOMIC DNA]</scope>
    <source>
        <strain evidence="2">Teg-2019</strain>
        <tissue evidence="2">Adductor muscle</tissue>
    </source>
</reference>
<dbReference type="PRINTS" id="PR00081">
    <property type="entry name" value="GDHRDH"/>
</dbReference>
<evidence type="ECO:0000313" key="3">
    <source>
        <dbReference type="Proteomes" id="UP001217089"/>
    </source>
</evidence>
<dbReference type="InterPro" id="IPR002347">
    <property type="entry name" value="SDR_fam"/>
</dbReference>
<keyword evidence="3" id="KW-1185">Reference proteome</keyword>
<dbReference type="SUPFAM" id="SSF51735">
    <property type="entry name" value="NAD(P)-binding Rossmann-fold domains"/>
    <property type="match status" value="1"/>
</dbReference>
<proteinExistence type="inferred from homology"/>
<dbReference type="Pfam" id="PF00106">
    <property type="entry name" value="adh_short"/>
    <property type="match status" value="1"/>
</dbReference>
<dbReference type="Gene3D" id="3.40.50.720">
    <property type="entry name" value="NAD(P)-binding Rossmann-like Domain"/>
    <property type="match status" value="2"/>
</dbReference>
<evidence type="ECO:0000313" key="2">
    <source>
        <dbReference type="EMBL" id="KAJ8307915.1"/>
    </source>
</evidence>